<gene>
    <name evidence="1" type="ORF">F8C67_02270</name>
</gene>
<evidence type="ECO:0000313" key="1">
    <source>
        <dbReference type="EMBL" id="KAB2814587.1"/>
    </source>
</evidence>
<sequence length="72" mass="8452">MYKPKSKRVQKRAKQIFEDFVDGLENGKKSSELYKLLAKKHDYSLDYIRRIVPVHEAHQALIERYESAAKAS</sequence>
<proteinExistence type="predicted"/>
<accession>A0A6N6RLY1</accession>
<protein>
    <submittedName>
        <fullName evidence="1">Uncharacterized protein</fullName>
    </submittedName>
</protein>
<dbReference type="RefSeq" id="WP_151666165.1">
    <property type="nucleotide sequence ID" value="NZ_WBVO01000001.1"/>
</dbReference>
<reference evidence="1 2" key="1">
    <citation type="submission" date="2019-09" db="EMBL/GenBank/DDBJ databases">
        <title>Genomes of family Cryomorphaceae.</title>
        <authorList>
            <person name="Bowman J.P."/>
        </authorList>
    </citation>
    <scope>NUCLEOTIDE SEQUENCE [LARGE SCALE GENOMIC DNA]</scope>
    <source>
        <strain evidence="1 2">LMG 25704</strain>
    </source>
</reference>
<dbReference type="EMBL" id="WBVO01000001">
    <property type="protein sequence ID" value="KAB2814587.1"/>
    <property type="molecule type" value="Genomic_DNA"/>
</dbReference>
<organism evidence="1 2">
    <name type="scientific">Phaeocystidibacter luteus</name>
    <dbReference type="NCBI Taxonomy" id="911197"/>
    <lineage>
        <taxon>Bacteria</taxon>
        <taxon>Pseudomonadati</taxon>
        <taxon>Bacteroidota</taxon>
        <taxon>Flavobacteriia</taxon>
        <taxon>Flavobacteriales</taxon>
        <taxon>Phaeocystidibacteraceae</taxon>
        <taxon>Phaeocystidibacter</taxon>
    </lineage>
</organism>
<keyword evidence="2" id="KW-1185">Reference proteome</keyword>
<dbReference type="Proteomes" id="UP000468650">
    <property type="component" value="Unassembled WGS sequence"/>
</dbReference>
<dbReference type="AlphaFoldDB" id="A0A6N6RLY1"/>
<name>A0A6N6RLY1_9FLAO</name>
<evidence type="ECO:0000313" key="2">
    <source>
        <dbReference type="Proteomes" id="UP000468650"/>
    </source>
</evidence>
<comment type="caution">
    <text evidence="1">The sequence shown here is derived from an EMBL/GenBank/DDBJ whole genome shotgun (WGS) entry which is preliminary data.</text>
</comment>